<dbReference type="EMBL" id="LNQE01001549">
    <property type="protein sequence ID" value="KUG15563.1"/>
    <property type="molecule type" value="Genomic_DNA"/>
</dbReference>
<reference evidence="2" key="1">
    <citation type="journal article" date="2015" name="Proc. Natl. Acad. Sci. U.S.A.">
        <title>Networks of energetic and metabolic interactions define dynamics in microbial communities.</title>
        <authorList>
            <person name="Embree M."/>
            <person name="Liu J.K."/>
            <person name="Al-Bassam M.M."/>
            <person name="Zengler K."/>
        </authorList>
    </citation>
    <scope>NUCLEOTIDE SEQUENCE</scope>
</reference>
<dbReference type="AlphaFoldDB" id="A0A0W8F3U9"/>
<organism evidence="2">
    <name type="scientific">hydrocarbon metagenome</name>
    <dbReference type="NCBI Taxonomy" id="938273"/>
    <lineage>
        <taxon>unclassified sequences</taxon>
        <taxon>metagenomes</taxon>
        <taxon>ecological metagenomes</taxon>
    </lineage>
</organism>
<comment type="caution">
    <text evidence="2">The sequence shown here is derived from an EMBL/GenBank/DDBJ whole genome shotgun (WGS) entry which is preliminary data.</text>
</comment>
<evidence type="ECO:0000256" key="1">
    <source>
        <dbReference type="SAM" id="Phobius"/>
    </source>
</evidence>
<gene>
    <name evidence="2" type="ORF">ASZ90_014767</name>
</gene>
<keyword evidence="1" id="KW-0472">Membrane</keyword>
<evidence type="ECO:0000313" key="2">
    <source>
        <dbReference type="EMBL" id="KUG15563.1"/>
    </source>
</evidence>
<sequence>MPSRGTCFFIFSQAIHIPLLLLLQPPFTDWVMAASTSPIIILVALAIFLGYNPQGYRGSMNPGTVFLP</sequence>
<feature type="transmembrane region" description="Helical" evidence="1">
    <location>
        <begin position="30"/>
        <end position="51"/>
    </location>
</feature>
<name>A0A0W8F3U9_9ZZZZ</name>
<keyword evidence="1" id="KW-1133">Transmembrane helix</keyword>
<protein>
    <submittedName>
        <fullName evidence="2">Uncharacterized protein</fullName>
    </submittedName>
</protein>
<proteinExistence type="predicted"/>
<accession>A0A0W8F3U9</accession>
<keyword evidence="1" id="KW-0812">Transmembrane</keyword>
<feature type="transmembrane region" description="Helical" evidence="1">
    <location>
        <begin position="7"/>
        <end position="24"/>
    </location>
</feature>